<dbReference type="STRING" id="1805483.A0A177ED11"/>
<dbReference type="AlphaFoldDB" id="A0A177ED11"/>
<evidence type="ECO:0000256" key="4">
    <source>
        <dbReference type="ARBA" id="ARBA00024032"/>
    </source>
</evidence>
<dbReference type="Proteomes" id="UP000185944">
    <property type="component" value="Unassembled WGS sequence"/>
</dbReference>
<accession>A0A177ED11</accession>
<sequence length="62" mass="7053">MTDDGYFDEVDVEEFVFNPETEEYTYPCPCGDYFVITQEEIDNGEETARCPSCSLIIRVLGG</sequence>
<keyword evidence="10" id="KW-1185">Reference proteome</keyword>
<dbReference type="OrthoDB" id="66964at2759"/>
<reference evidence="9 10" key="1">
    <citation type="submission" date="2016-02" db="EMBL/GenBank/DDBJ databases">
        <title>Discovery of a natural microsporidian pathogen with a broad tissue tropism in Caenorhabditis elegans.</title>
        <authorList>
            <person name="Luallen R.J."/>
            <person name="Reinke A.W."/>
            <person name="Tong L."/>
            <person name="Botts M.R."/>
            <person name="Felix M.-A."/>
            <person name="Troemel E.R."/>
        </authorList>
    </citation>
    <scope>NUCLEOTIDE SEQUENCE [LARGE SCALE GENOMIC DNA]</scope>
    <source>
        <strain evidence="9 10">JUm2807</strain>
    </source>
</reference>
<dbReference type="RefSeq" id="XP_067543797.1">
    <property type="nucleotide sequence ID" value="XM_067688609.1"/>
</dbReference>
<dbReference type="InterPro" id="IPR036671">
    <property type="entry name" value="DPH_MB_sf"/>
</dbReference>
<dbReference type="PROSITE" id="PS51074">
    <property type="entry name" value="DPH_MB"/>
    <property type="match status" value="1"/>
</dbReference>
<comment type="catalytic activity">
    <reaction evidence="5">
        <text>[3Fe-4S](1+)-[protein] + Fe(2+)-[Dph3] = [3Fe-4S](0)-[protein] + Fe(3+)-[Dph3]</text>
        <dbReference type="Rhea" id="RHEA:71235"/>
        <dbReference type="Rhea" id="RHEA-COMP:17996"/>
        <dbReference type="Rhea" id="RHEA-COMP:17997"/>
        <dbReference type="Rhea" id="RHEA-COMP:18002"/>
        <dbReference type="Rhea" id="RHEA-COMP:18003"/>
        <dbReference type="ChEBI" id="CHEBI:29033"/>
        <dbReference type="ChEBI" id="CHEBI:29034"/>
        <dbReference type="ChEBI" id="CHEBI:33751"/>
        <dbReference type="ChEBI" id="CHEBI:47402"/>
        <dbReference type="ChEBI" id="CHEBI:83228"/>
    </reaction>
</comment>
<evidence type="ECO:0000313" key="10">
    <source>
        <dbReference type="Proteomes" id="UP000185944"/>
    </source>
</evidence>
<comment type="pathway">
    <text evidence="1">Protein modification; peptidyl-diphthamide biosynthesis.</text>
</comment>
<name>A0A177ED11_9MICR</name>
<dbReference type="GeneID" id="93647541"/>
<evidence type="ECO:0000256" key="5">
    <source>
        <dbReference type="ARBA" id="ARBA00036267"/>
    </source>
</evidence>
<dbReference type="EMBL" id="LTDL01000042">
    <property type="protein sequence ID" value="OAG29052.1"/>
    <property type="molecule type" value="Genomic_DNA"/>
</dbReference>
<evidence type="ECO:0000256" key="3">
    <source>
        <dbReference type="ARBA" id="ARBA00023004"/>
    </source>
</evidence>
<dbReference type="UniPathway" id="UPA00559"/>
<evidence type="ECO:0000256" key="1">
    <source>
        <dbReference type="ARBA" id="ARBA00005156"/>
    </source>
</evidence>
<dbReference type="PANTHER" id="PTHR21454:SF31">
    <property type="entry name" value="DIPHTHAMIDE BIOSYNTHESIS PROTEIN 3"/>
    <property type="match status" value="1"/>
</dbReference>
<evidence type="ECO:0000256" key="7">
    <source>
        <dbReference type="ARBA" id="ARBA00048125"/>
    </source>
</evidence>
<comment type="caution">
    <text evidence="9">The sequence shown here is derived from an EMBL/GenBank/DDBJ whole genome shotgun (WGS) entry which is preliminary data.</text>
</comment>
<proteinExistence type="inferred from homology"/>
<evidence type="ECO:0000256" key="2">
    <source>
        <dbReference type="ARBA" id="ARBA00022723"/>
    </source>
</evidence>
<dbReference type="PANTHER" id="PTHR21454">
    <property type="entry name" value="DPH3 HOMOLOG-RELATED"/>
    <property type="match status" value="1"/>
</dbReference>
<keyword evidence="3" id="KW-0408">Iron</keyword>
<dbReference type="SUPFAM" id="SSF144217">
    <property type="entry name" value="CSL zinc finger"/>
    <property type="match status" value="1"/>
</dbReference>
<organism evidence="9 10">
    <name type="scientific">Nematocida displodere</name>
    <dbReference type="NCBI Taxonomy" id="1805483"/>
    <lineage>
        <taxon>Eukaryota</taxon>
        <taxon>Fungi</taxon>
        <taxon>Fungi incertae sedis</taxon>
        <taxon>Microsporidia</taxon>
        <taxon>Nematocida</taxon>
    </lineage>
</organism>
<keyword evidence="2" id="KW-0479">Metal-binding</keyword>
<dbReference type="VEuPathDB" id="MicrosporidiaDB:NEDG_01191"/>
<comment type="similarity">
    <text evidence="4">Belongs to the DPH3 family.</text>
</comment>
<dbReference type="InterPro" id="IPR007872">
    <property type="entry name" value="DPH_MB_dom"/>
</dbReference>
<dbReference type="GO" id="GO:0017183">
    <property type="term" value="P:protein histidyl modification to diphthamide"/>
    <property type="evidence" value="ECO:0007669"/>
    <property type="project" value="UniProtKB-UniPathway"/>
</dbReference>
<dbReference type="Pfam" id="PF05207">
    <property type="entry name" value="Zn_ribbon_CSL"/>
    <property type="match status" value="1"/>
</dbReference>
<dbReference type="FunFam" id="3.10.660.10:FF:000001">
    <property type="entry name" value="Diphthamide biosynthesis 3"/>
    <property type="match status" value="1"/>
</dbReference>
<gene>
    <name evidence="9" type="ORF">NEDG_01191</name>
</gene>
<evidence type="ECO:0000259" key="8">
    <source>
        <dbReference type="PROSITE" id="PS51074"/>
    </source>
</evidence>
<protein>
    <recommendedName>
        <fullName evidence="6">Diphthamide biosynthesis protein 3</fullName>
    </recommendedName>
</protein>
<dbReference type="InterPro" id="IPR044248">
    <property type="entry name" value="DPH3/4-like"/>
</dbReference>
<evidence type="ECO:0000256" key="6">
    <source>
        <dbReference type="ARBA" id="ARBA00041070"/>
    </source>
</evidence>
<feature type="domain" description="DPH-type MB" evidence="8">
    <location>
        <begin position="6"/>
        <end position="62"/>
    </location>
</feature>
<dbReference type="GO" id="GO:0046872">
    <property type="term" value="F:metal ion binding"/>
    <property type="evidence" value="ECO:0007669"/>
    <property type="project" value="UniProtKB-KW"/>
</dbReference>
<dbReference type="Gene3D" id="3.10.660.10">
    <property type="entry name" value="DPH Zinc finger"/>
    <property type="match status" value="1"/>
</dbReference>
<comment type="catalytic activity">
    <reaction evidence="7">
        <text>2 [3Fe-4S](0)-[protein] + 2 Fe(2+)-[Dph3] + NADH = 2 [4Fe-4S](1+)-[protein] + 2 [Dph3] + NAD(+) + H(+)</text>
        <dbReference type="Rhea" id="RHEA:71239"/>
        <dbReference type="Rhea" id="RHEA-COMP:17997"/>
        <dbReference type="Rhea" id="RHEA-COMP:17998"/>
        <dbReference type="Rhea" id="RHEA-COMP:18001"/>
        <dbReference type="Rhea" id="RHEA-COMP:18002"/>
        <dbReference type="ChEBI" id="CHEBI:15378"/>
        <dbReference type="ChEBI" id="CHEBI:29033"/>
        <dbReference type="ChEBI" id="CHEBI:33723"/>
        <dbReference type="ChEBI" id="CHEBI:47402"/>
        <dbReference type="ChEBI" id="CHEBI:57540"/>
        <dbReference type="ChEBI" id="CHEBI:57945"/>
        <dbReference type="ChEBI" id="CHEBI:83228"/>
    </reaction>
</comment>
<evidence type="ECO:0000313" key="9">
    <source>
        <dbReference type="EMBL" id="OAG29052.1"/>
    </source>
</evidence>